<keyword evidence="1" id="KW-1133">Transmembrane helix</keyword>
<sequence>MQHVQGQQGRKESGSSLFALCVEGQQPLTCLFSLLSALPVAVILAIELHCTLHRLGHLCASQLEIIMLGCWSLILLSPFGSVLIVRLYLTVIKFLPLVLLTTWLW</sequence>
<keyword evidence="3" id="KW-1185">Reference proteome</keyword>
<keyword evidence="1" id="KW-0812">Transmembrane</keyword>
<keyword evidence="1" id="KW-0472">Membrane</keyword>
<accession>A0ABQ7GZH3</accession>
<feature type="transmembrane region" description="Helical" evidence="1">
    <location>
        <begin position="26"/>
        <end position="46"/>
    </location>
</feature>
<comment type="caution">
    <text evidence="2">The sequence shown here is derived from an EMBL/GenBank/DDBJ whole genome shotgun (WGS) entry which is preliminary data.</text>
</comment>
<protein>
    <submittedName>
        <fullName evidence="2">Uncharacterized protein</fullName>
    </submittedName>
</protein>
<reference evidence="2" key="1">
    <citation type="submission" date="2017-08" db="EMBL/GenBank/DDBJ databases">
        <authorList>
            <person name="Polle J.E."/>
            <person name="Barry K."/>
            <person name="Cushman J."/>
            <person name="Schmutz J."/>
            <person name="Tran D."/>
            <person name="Hathwaick L.T."/>
            <person name="Yim W.C."/>
            <person name="Jenkins J."/>
            <person name="Mckie-Krisberg Z.M."/>
            <person name="Prochnik S."/>
            <person name="Lindquist E."/>
            <person name="Dockter R.B."/>
            <person name="Adam C."/>
            <person name="Molina H."/>
            <person name="Bunkerborg J."/>
            <person name="Jin E."/>
            <person name="Buchheim M."/>
            <person name="Magnuson J."/>
        </authorList>
    </citation>
    <scope>NUCLEOTIDE SEQUENCE</scope>
    <source>
        <strain evidence="2">CCAP 19/18</strain>
    </source>
</reference>
<dbReference type="Proteomes" id="UP000815325">
    <property type="component" value="Unassembled WGS sequence"/>
</dbReference>
<organism evidence="2 3">
    <name type="scientific">Dunaliella salina</name>
    <name type="common">Green alga</name>
    <name type="synonym">Protococcus salinus</name>
    <dbReference type="NCBI Taxonomy" id="3046"/>
    <lineage>
        <taxon>Eukaryota</taxon>
        <taxon>Viridiplantae</taxon>
        <taxon>Chlorophyta</taxon>
        <taxon>core chlorophytes</taxon>
        <taxon>Chlorophyceae</taxon>
        <taxon>CS clade</taxon>
        <taxon>Chlamydomonadales</taxon>
        <taxon>Dunaliellaceae</taxon>
        <taxon>Dunaliella</taxon>
    </lineage>
</organism>
<evidence type="ECO:0000256" key="1">
    <source>
        <dbReference type="SAM" id="Phobius"/>
    </source>
</evidence>
<proteinExistence type="predicted"/>
<dbReference type="EMBL" id="MU069526">
    <property type="protein sequence ID" value="KAF5840000.1"/>
    <property type="molecule type" value="Genomic_DNA"/>
</dbReference>
<evidence type="ECO:0000313" key="3">
    <source>
        <dbReference type="Proteomes" id="UP000815325"/>
    </source>
</evidence>
<feature type="transmembrane region" description="Helical" evidence="1">
    <location>
        <begin position="58"/>
        <end position="77"/>
    </location>
</feature>
<evidence type="ECO:0000313" key="2">
    <source>
        <dbReference type="EMBL" id="KAF5840000.1"/>
    </source>
</evidence>
<name>A0ABQ7GZH3_DUNSA</name>
<gene>
    <name evidence="2" type="ORF">DUNSADRAFT_18037</name>
</gene>